<sequence>MNFSTLKYLKAPPLNGWGFFIENHADGIIHEKKDKKKRLKRGLVYCINQKKRYLCNALQKQGKR</sequence>
<accession>A0A0E9M1J8</accession>
<name>A0A0E9M1J8_9BACT</name>
<comment type="caution">
    <text evidence="1">The sequence shown here is derived from an EMBL/GenBank/DDBJ whole genome shotgun (WGS) entry which is preliminary data.</text>
</comment>
<gene>
    <name evidence="1" type="ORF">JCM15548_13788</name>
</gene>
<dbReference type="STRING" id="1236989.JCM15548_13788"/>
<dbReference type="EMBL" id="BAZW01000047">
    <property type="protein sequence ID" value="GAO31428.1"/>
    <property type="molecule type" value="Genomic_DNA"/>
</dbReference>
<evidence type="ECO:0000313" key="1">
    <source>
        <dbReference type="EMBL" id="GAO31428.1"/>
    </source>
</evidence>
<reference evidence="1 2" key="1">
    <citation type="journal article" date="2015" name="Microbes Environ.">
        <title>Distribution and evolution of nitrogen fixation genes in the phylum bacteroidetes.</title>
        <authorList>
            <person name="Inoue J."/>
            <person name="Oshima K."/>
            <person name="Suda W."/>
            <person name="Sakamoto M."/>
            <person name="Iino T."/>
            <person name="Noda S."/>
            <person name="Hongoh Y."/>
            <person name="Hattori M."/>
            <person name="Ohkuma M."/>
        </authorList>
    </citation>
    <scope>NUCLEOTIDE SEQUENCE [LARGE SCALE GENOMIC DNA]</scope>
    <source>
        <strain evidence="1">JCM 15548</strain>
    </source>
</reference>
<dbReference type="Proteomes" id="UP000032900">
    <property type="component" value="Unassembled WGS sequence"/>
</dbReference>
<organism evidence="1 2">
    <name type="scientific">Geofilum rubicundum JCM 15548</name>
    <dbReference type="NCBI Taxonomy" id="1236989"/>
    <lineage>
        <taxon>Bacteria</taxon>
        <taxon>Pseudomonadati</taxon>
        <taxon>Bacteroidota</taxon>
        <taxon>Bacteroidia</taxon>
        <taxon>Marinilabiliales</taxon>
        <taxon>Marinilabiliaceae</taxon>
        <taxon>Geofilum</taxon>
    </lineage>
</organism>
<protein>
    <submittedName>
        <fullName evidence="1">Uncharacterized protein</fullName>
    </submittedName>
</protein>
<proteinExistence type="predicted"/>
<dbReference type="AlphaFoldDB" id="A0A0E9M1J8"/>
<keyword evidence="2" id="KW-1185">Reference proteome</keyword>
<evidence type="ECO:0000313" key="2">
    <source>
        <dbReference type="Proteomes" id="UP000032900"/>
    </source>
</evidence>